<dbReference type="EMBL" id="JAPIUZ010000003">
    <property type="protein sequence ID" value="MCX2563742.1"/>
    <property type="molecule type" value="Genomic_DNA"/>
</dbReference>
<evidence type="ECO:0000256" key="1">
    <source>
        <dbReference type="ARBA" id="ARBA00004141"/>
    </source>
</evidence>
<feature type="transmembrane region" description="Helical" evidence="5">
    <location>
        <begin position="84"/>
        <end position="108"/>
    </location>
</feature>
<evidence type="ECO:0000313" key="7">
    <source>
        <dbReference type="Proteomes" id="UP001301152"/>
    </source>
</evidence>
<feature type="transmembrane region" description="Helical" evidence="5">
    <location>
        <begin position="30"/>
        <end position="48"/>
    </location>
</feature>
<gene>
    <name evidence="5 6" type="primary">tatC</name>
    <name evidence="6" type="ORF">OQ497_07220</name>
</gene>
<dbReference type="PRINTS" id="PR01840">
    <property type="entry name" value="TATCFAMILY"/>
</dbReference>
<protein>
    <recommendedName>
        <fullName evidence="5">Sec-independent protein translocase protein TatC</fullName>
    </recommendedName>
</protein>
<keyword evidence="2 5" id="KW-0812">Transmembrane</keyword>
<dbReference type="Proteomes" id="UP001301152">
    <property type="component" value="Unassembled WGS sequence"/>
</dbReference>
<feature type="transmembrane region" description="Helical" evidence="5">
    <location>
        <begin position="180"/>
        <end position="202"/>
    </location>
</feature>
<comment type="caution">
    <text evidence="6">The sequence shown here is derived from an EMBL/GenBank/DDBJ whole genome shotgun (WGS) entry which is preliminary data.</text>
</comment>
<keyword evidence="3 5" id="KW-1133">Transmembrane helix</keyword>
<dbReference type="PANTHER" id="PTHR30371">
    <property type="entry name" value="SEC-INDEPENDENT PROTEIN TRANSLOCASE PROTEIN TATC"/>
    <property type="match status" value="1"/>
</dbReference>
<dbReference type="Pfam" id="PF00902">
    <property type="entry name" value="TatC"/>
    <property type="match status" value="1"/>
</dbReference>
<sequence>MTEHEPMSENPINDQPMPLLDHLIELRKRLLWSIGAFLICFGICYHFAGDIYLFLARPLGEIMRQKGEQPHLIYTALYEAFFTYIRVAFFGAAFLSFPVVAMQAWIFIAPGLYRSEKRAFAPFLVATPVLFLLGAGLAYYFIFPVAWRFFLSFQSPAGDGNVQIELQAKVSEYLSLVMKLIMAFGVSFELPVVLTLLARVGIVTSDMLRRYRRYAIVGAFVAGAIFMPPDIITQTGLAVPLILLYEVSIVSARLVEPKRVKTEEAEAE</sequence>
<comment type="subunit">
    <text evidence="5">The Tat system comprises two distinct complexes: a TatABC complex, containing multiple copies of TatA, TatB and TatC subunits, and a separate TatA complex, containing only TatA subunits. Substrates initially bind to the TatABC complex, which probably triggers association of the separate TatA complex to form the active translocon.</text>
</comment>
<dbReference type="PANTHER" id="PTHR30371:SF0">
    <property type="entry name" value="SEC-INDEPENDENT PROTEIN TRANSLOCASE PROTEIN TATC, CHLOROPLASTIC-RELATED"/>
    <property type="match status" value="1"/>
</dbReference>
<evidence type="ECO:0000256" key="3">
    <source>
        <dbReference type="ARBA" id="ARBA00022989"/>
    </source>
</evidence>
<reference evidence="6 7" key="1">
    <citation type="submission" date="2022-11" db="EMBL/GenBank/DDBJ databases">
        <title>Genome sequencing of Acetobacter type strain.</title>
        <authorList>
            <person name="Heo J."/>
            <person name="Lee D."/>
            <person name="Han B.-H."/>
            <person name="Hong S.-B."/>
            <person name="Kwon S.-W."/>
        </authorList>
    </citation>
    <scope>NUCLEOTIDE SEQUENCE [LARGE SCALE GENOMIC DNA]</scope>
    <source>
        <strain evidence="6 7">KACC 21253</strain>
    </source>
</reference>
<dbReference type="HAMAP" id="MF_00902">
    <property type="entry name" value="TatC"/>
    <property type="match status" value="1"/>
</dbReference>
<keyword evidence="4 5" id="KW-0472">Membrane</keyword>
<dbReference type="InterPro" id="IPR019820">
    <property type="entry name" value="Sec-indep_translocase_CS"/>
</dbReference>
<evidence type="ECO:0000256" key="5">
    <source>
        <dbReference type="HAMAP-Rule" id="MF_00902"/>
    </source>
</evidence>
<name>A0ABT3QEM2_9PROT</name>
<dbReference type="NCBIfam" id="TIGR00945">
    <property type="entry name" value="tatC"/>
    <property type="match status" value="1"/>
</dbReference>
<evidence type="ECO:0000313" key="6">
    <source>
        <dbReference type="EMBL" id="MCX2563742.1"/>
    </source>
</evidence>
<keyword evidence="5" id="KW-0653">Protein transport</keyword>
<comment type="similarity">
    <text evidence="5">Belongs to the TatC family.</text>
</comment>
<comment type="caution">
    <text evidence="5">Lacks conserved residue(s) required for the propagation of feature annotation.</text>
</comment>
<accession>A0ABT3QEM2</accession>
<evidence type="ECO:0000256" key="4">
    <source>
        <dbReference type="ARBA" id="ARBA00023136"/>
    </source>
</evidence>
<comment type="subcellular location">
    <subcellularLocation>
        <location evidence="5">Cell membrane</location>
        <topology evidence="5">Multi-pass membrane protein</topology>
    </subcellularLocation>
    <subcellularLocation>
        <location evidence="1">Membrane</location>
        <topology evidence="1">Multi-pass membrane protein</topology>
    </subcellularLocation>
</comment>
<evidence type="ECO:0000256" key="2">
    <source>
        <dbReference type="ARBA" id="ARBA00022692"/>
    </source>
</evidence>
<keyword evidence="7" id="KW-1185">Reference proteome</keyword>
<organism evidence="6 7">
    <name type="scientific">Acetobacter thailandicus</name>
    <dbReference type="NCBI Taxonomy" id="1502842"/>
    <lineage>
        <taxon>Bacteria</taxon>
        <taxon>Pseudomonadati</taxon>
        <taxon>Pseudomonadota</taxon>
        <taxon>Alphaproteobacteria</taxon>
        <taxon>Acetobacterales</taxon>
        <taxon>Acetobacteraceae</taxon>
        <taxon>Acetobacter</taxon>
    </lineage>
</organism>
<dbReference type="RefSeq" id="WP_086555491.1">
    <property type="nucleotide sequence ID" value="NZ_JAERKX010000003.1"/>
</dbReference>
<comment type="function">
    <text evidence="5">Part of the twin-arginine translocation (Tat) system that transports large folded proteins containing a characteristic twin-arginine motif in their signal peptide across membranes. Together with TatB, TatC is part of a receptor directly interacting with Tat signal peptides.</text>
</comment>
<feature type="transmembrane region" description="Helical" evidence="5">
    <location>
        <begin position="120"/>
        <end position="142"/>
    </location>
</feature>
<dbReference type="InterPro" id="IPR002033">
    <property type="entry name" value="TatC"/>
</dbReference>
<keyword evidence="5" id="KW-1003">Cell membrane</keyword>
<feature type="transmembrane region" description="Helical" evidence="5">
    <location>
        <begin position="214"/>
        <end position="231"/>
    </location>
</feature>
<proteinExistence type="inferred from homology"/>
<keyword evidence="5" id="KW-0811">Translocation</keyword>
<keyword evidence="5" id="KW-0813">Transport</keyword>
<dbReference type="PROSITE" id="PS01218">
    <property type="entry name" value="TATC"/>
    <property type="match status" value="1"/>
</dbReference>